<keyword evidence="3 5" id="KW-1133">Transmembrane helix</keyword>
<protein>
    <recommendedName>
        <fullName evidence="8">DUF4870 domain-containing protein</fullName>
    </recommendedName>
</protein>
<comment type="subcellular location">
    <subcellularLocation>
        <location evidence="1">Membrane</location>
        <topology evidence="1">Multi-pass membrane protein</topology>
    </subcellularLocation>
</comment>
<feature type="transmembrane region" description="Helical" evidence="5">
    <location>
        <begin position="68"/>
        <end position="91"/>
    </location>
</feature>
<keyword evidence="4 5" id="KW-0472">Membrane</keyword>
<accession>A0A0B2AB60</accession>
<gene>
    <name evidence="6" type="ORF">LK09_07040</name>
</gene>
<feature type="transmembrane region" description="Helical" evidence="5">
    <location>
        <begin position="103"/>
        <end position="123"/>
    </location>
</feature>
<evidence type="ECO:0000313" key="7">
    <source>
        <dbReference type="Proteomes" id="UP000031030"/>
    </source>
</evidence>
<feature type="transmembrane region" description="Helical" evidence="5">
    <location>
        <begin position="25"/>
        <end position="47"/>
    </location>
</feature>
<dbReference type="STRING" id="1348253.LK09_07040"/>
<dbReference type="InterPro" id="IPR019109">
    <property type="entry name" value="MamF_MmsF"/>
</dbReference>
<evidence type="ECO:0008006" key="8">
    <source>
        <dbReference type="Google" id="ProtNLM"/>
    </source>
</evidence>
<evidence type="ECO:0000256" key="4">
    <source>
        <dbReference type="ARBA" id="ARBA00023136"/>
    </source>
</evidence>
<evidence type="ECO:0000256" key="5">
    <source>
        <dbReference type="SAM" id="Phobius"/>
    </source>
</evidence>
<comment type="caution">
    <text evidence="6">The sequence shown here is derived from an EMBL/GenBank/DDBJ whole genome shotgun (WGS) entry which is preliminary data.</text>
</comment>
<proteinExistence type="predicted"/>
<sequence>MGMSDQTPPPAAAAQPLSPEADKQAAMWANIGGIVGFLPSLLIWLILKDRGPRTNVEAKEALNWQITWTILQVGLWIVVTILTGILFASGLWPLAALIGWLPFLWWVVNVIFSIIAGVTINNGGSYRYPLNFRFIK</sequence>
<reference evidence="6 7" key="1">
    <citation type="submission" date="2014-11" db="EMBL/GenBank/DDBJ databases">
        <title>Genome sequence of Microbacterium mangrovi MUSC 115(T).</title>
        <authorList>
            <person name="Lee L.-H."/>
        </authorList>
    </citation>
    <scope>NUCLEOTIDE SEQUENCE [LARGE SCALE GENOMIC DNA]</scope>
    <source>
        <strain evidence="6 7">MUSC 115</strain>
    </source>
</reference>
<dbReference type="AlphaFoldDB" id="A0A0B2AB60"/>
<dbReference type="Proteomes" id="UP000031030">
    <property type="component" value="Unassembled WGS sequence"/>
</dbReference>
<organism evidence="6 7">
    <name type="scientific">Microbacterium mangrovi</name>
    <dbReference type="NCBI Taxonomy" id="1348253"/>
    <lineage>
        <taxon>Bacteria</taxon>
        <taxon>Bacillati</taxon>
        <taxon>Actinomycetota</taxon>
        <taxon>Actinomycetes</taxon>
        <taxon>Micrococcales</taxon>
        <taxon>Microbacteriaceae</taxon>
        <taxon>Microbacterium</taxon>
    </lineage>
</organism>
<evidence type="ECO:0000256" key="1">
    <source>
        <dbReference type="ARBA" id="ARBA00004141"/>
    </source>
</evidence>
<keyword evidence="7" id="KW-1185">Reference proteome</keyword>
<evidence type="ECO:0000256" key="2">
    <source>
        <dbReference type="ARBA" id="ARBA00022692"/>
    </source>
</evidence>
<name>A0A0B2AB60_9MICO</name>
<dbReference type="Pfam" id="PF09685">
    <property type="entry name" value="MamF_MmsF"/>
    <property type="match status" value="1"/>
</dbReference>
<evidence type="ECO:0000313" key="6">
    <source>
        <dbReference type="EMBL" id="KHK99028.1"/>
    </source>
</evidence>
<evidence type="ECO:0000256" key="3">
    <source>
        <dbReference type="ARBA" id="ARBA00022989"/>
    </source>
</evidence>
<dbReference type="EMBL" id="JTDK01000006">
    <property type="protein sequence ID" value="KHK99028.1"/>
    <property type="molecule type" value="Genomic_DNA"/>
</dbReference>
<keyword evidence="2 5" id="KW-0812">Transmembrane</keyword>